<dbReference type="InterPro" id="IPR003000">
    <property type="entry name" value="Sirtuin"/>
</dbReference>
<dbReference type="InterPro" id="IPR026591">
    <property type="entry name" value="Sirtuin_cat_small_dom_sf"/>
</dbReference>
<feature type="binding site" evidence="9">
    <location>
        <begin position="215"/>
        <end position="217"/>
    </location>
    <ligand>
        <name>NAD(+)</name>
        <dbReference type="ChEBI" id="CHEBI:57540"/>
    </ligand>
</feature>
<dbReference type="Pfam" id="PF02146">
    <property type="entry name" value="SIR2"/>
    <property type="match status" value="1"/>
</dbReference>
<evidence type="ECO:0000256" key="7">
    <source>
        <dbReference type="PIRNR" id="PIRNR037938"/>
    </source>
</evidence>
<evidence type="ECO:0000256" key="4">
    <source>
        <dbReference type="ARBA" id="ARBA00022723"/>
    </source>
</evidence>
<dbReference type="SUPFAM" id="SSF52467">
    <property type="entry name" value="DHS-like NAD/FAD-binding domain"/>
    <property type="match status" value="1"/>
</dbReference>
<comment type="similarity">
    <text evidence="2 7">Belongs to the sirtuin family. Class I subfamily.</text>
</comment>
<dbReference type="EMBL" id="KZ819602">
    <property type="protein sequence ID" value="PWN38452.1"/>
    <property type="molecule type" value="Genomic_DNA"/>
</dbReference>
<comment type="subcellular location">
    <subcellularLocation>
        <location evidence="1">Mitochondrion</location>
    </subcellularLocation>
</comment>
<evidence type="ECO:0000256" key="10">
    <source>
        <dbReference type="PIRSR" id="PIRSR037938-3"/>
    </source>
</evidence>
<dbReference type="GO" id="GO:0070403">
    <property type="term" value="F:NAD+ binding"/>
    <property type="evidence" value="ECO:0007669"/>
    <property type="project" value="UniProtKB-UniRule"/>
</dbReference>
<comment type="catalytic activity">
    <reaction evidence="7">
        <text>N(6)-acetyl-L-lysyl-[protein] + NAD(+) + H2O = 2''-O-acetyl-ADP-D-ribose + nicotinamide + L-lysyl-[protein]</text>
        <dbReference type="Rhea" id="RHEA:43636"/>
        <dbReference type="Rhea" id="RHEA-COMP:9752"/>
        <dbReference type="Rhea" id="RHEA-COMP:10731"/>
        <dbReference type="ChEBI" id="CHEBI:15377"/>
        <dbReference type="ChEBI" id="CHEBI:17154"/>
        <dbReference type="ChEBI" id="CHEBI:29969"/>
        <dbReference type="ChEBI" id="CHEBI:57540"/>
        <dbReference type="ChEBI" id="CHEBI:61930"/>
        <dbReference type="ChEBI" id="CHEBI:83767"/>
        <dbReference type="EC" id="2.3.1.286"/>
    </reaction>
</comment>
<dbReference type="PIRSF" id="PIRSF037938">
    <property type="entry name" value="SIR2_euk"/>
    <property type="match status" value="1"/>
</dbReference>
<feature type="binding site" evidence="9">
    <location>
        <begin position="14"/>
        <end position="16"/>
    </location>
    <ligand>
        <name>NAD(+)</name>
        <dbReference type="ChEBI" id="CHEBI:57540"/>
    </ligand>
</feature>
<name>A0A316VLI1_9BASI</name>
<evidence type="ECO:0000256" key="6">
    <source>
        <dbReference type="ARBA" id="ARBA00023027"/>
    </source>
</evidence>
<dbReference type="InterPro" id="IPR050134">
    <property type="entry name" value="NAD-dep_sirtuin_deacylases"/>
</dbReference>
<evidence type="ECO:0000256" key="5">
    <source>
        <dbReference type="ARBA" id="ARBA00022833"/>
    </source>
</evidence>
<evidence type="ECO:0000256" key="1">
    <source>
        <dbReference type="ARBA" id="ARBA00004173"/>
    </source>
</evidence>
<organism evidence="14 15">
    <name type="scientific">Meira miltonrushii</name>
    <dbReference type="NCBI Taxonomy" id="1280837"/>
    <lineage>
        <taxon>Eukaryota</taxon>
        <taxon>Fungi</taxon>
        <taxon>Dikarya</taxon>
        <taxon>Basidiomycota</taxon>
        <taxon>Ustilaginomycotina</taxon>
        <taxon>Exobasidiomycetes</taxon>
        <taxon>Exobasidiales</taxon>
        <taxon>Brachybasidiaceae</taxon>
        <taxon>Meira</taxon>
    </lineage>
</organism>
<dbReference type="PROSITE" id="PS50305">
    <property type="entry name" value="SIRTUIN"/>
    <property type="match status" value="1"/>
</dbReference>
<reference evidence="14 15" key="1">
    <citation type="journal article" date="2018" name="Mol. Biol. Evol.">
        <title>Broad Genomic Sampling Reveals a Smut Pathogenic Ancestry of the Fungal Clade Ustilaginomycotina.</title>
        <authorList>
            <person name="Kijpornyongpan T."/>
            <person name="Mondo S.J."/>
            <person name="Barry K."/>
            <person name="Sandor L."/>
            <person name="Lee J."/>
            <person name="Lipzen A."/>
            <person name="Pangilinan J."/>
            <person name="LaButti K."/>
            <person name="Hainaut M."/>
            <person name="Henrissat B."/>
            <person name="Grigoriev I.V."/>
            <person name="Spatafora J.W."/>
            <person name="Aime M.C."/>
        </authorList>
    </citation>
    <scope>NUCLEOTIDE SEQUENCE [LARGE SCALE GENOMIC DNA]</scope>
    <source>
        <strain evidence="14 15">MCA 3882</strain>
    </source>
</reference>
<dbReference type="GO" id="GO:0017136">
    <property type="term" value="F:histone deacetylase activity, NAD-dependent"/>
    <property type="evidence" value="ECO:0007669"/>
    <property type="project" value="InterPro"/>
</dbReference>
<dbReference type="GO" id="GO:0005739">
    <property type="term" value="C:mitochondrion"/>
    <property type="evidence" value="ECO:0007669"/>
    <property type="project" value="UniProtKB-SubCell"/>
</dbReference>
<feature type="binding site" evidence="9">
    <location>
        <position position="266"/>
    </location>
    <ligand>
        <name>NAD(+)</name>
        <dbReference type="ChEBI" id="CHEBI:57540"/>
    </ligand>
</feature>
<dbReference type="OrthoDB" id="420264at2759"/>
<keyword evidence="6 7" id="KW-0520">NAD</keyword>
<evidence type="ECO:0000256" key="3">
    <source>
        <dbReference type="ARBA" id="ARBA00022679"/>
    </source>
</evidence>
<keyword evidence="15" id="KW-1185">Reference proteome</keyword>
<feature type="binding site" evidence="11">
    <location>
        <position position="138"/>
    </location>
    <ligand>
        <name>Zn(2+)</name>
        <dbReference type="ChEBI" id="CHEBI:29105"/>
    </ligand>
</feature>
<dbReference type="AlphaFoldDB" id="A0A316VLI1"/>
<dbReference type="GO" id="GO:0005634">
    <property type="term" value="C:nucleus"/>
    <property type="evidence" value="ECO:0007669"/>
    <property type="project" value="TreeGrafter"/>
</dbReference>
<evidence type="ECO:0000259" key="13">
    <source>
        <dbReference type="PROSITE" id="PS50305"/>
    </source>
</evidence>
<feature type="binding site" evidence="9">
    <location>
        <begin position="4"/>
        <end position="8"/>
    </location>
    <ligand>
        <name>NAD(+)</name>
        <dbReference type="ChEBI" id="CHEBI:57540"/>
    </ligand>
</feature>
<dbReference type="STRING" id="1280837.A0A316VLI1"/>
<feature type="binding site" evidence="9">
    <location>
        <begin position="191"/>
        <end position="192"/>
    </location>
    <ligand>
        <name>NAD(+)</name>
        <dbReference type="ChEBI" id="CHEBI:57540"/>
    </ligand>
</feature>
<keyword evidence="3 7" id="KW-0808">Transferase</keyword>
<dbReference type="InterPro" id="IPR026590">
    <property type="entry name" value="Ssirtuin_cat_dom"/>
</dbReference>
<comment type="cofactor">
    <cofactor evidence="10">
        <name>Zn(2+)</name>
        <dbReference type="ChEBI" id="CHEBI:29105"/>
    </cofactor>
    <text evidence="10">Binds 1 zinc ion per subunit.</text>
</comment>
<sequence>MAGAGISTASGIPDFRSPKTGLYANLKKYNLPYPEAIFDIDYFQDKPQPFYTLSKEMWPSHFKPTLTHSFFKLLDDKKKLLRVFTQNIDTLERLAGLSEDRIVEAHGSFAQSRCIRCKKEVEQDWIRDKVMAGEVAYCPHSSCQRLQTKSSNRNACLVKPDIVFFGEGLPDKFFQSLNDLKKADLLIVVGTSLQVHPFASLVNHVKPNCPRVLLNLERVGEIASYGQKGSGMRGLMNEDGFDFEGWTLPSSKGKEHIRDVFWEGKCDEGVLQLAKELGWEDELRDLHKKTCNQLDLDNGTISEQNDKTLKKAEAEADKVANELTEQIAKLDVSQSKEEEQSEIKQTSQIPAESKGKNGPSSL</sequence>
<dbReference type="Gene3D" id="3.30.1600.10">
    <property type="entry name" value="SIR2/SIRT2 'Small Domain"/>
    <property type="match status" value="1"/>
</dbReference>
<dbReference type="Proteomes" id="UP000245771">
    <property type="component" value="Unassembled WGS sequence"/>
</dbReference>
<dbReference type="GO" id="GO:0008270">
    <property type="term" value="F:zinc ion binding"/>
    <property type="evidence" value="ECO:0007669"/>
    <property type="project" value="UniProtKB-UniRule"/>
</dbReference>
<evidence type="ECO:0000256" key="2">
    <source>
        <dbReference type="ARBA" id="ARBA00006924"/>
    </source>
</evidence>
<dbReference type="Gene3D" id="3.40.50.1220">
    <property type="entry name" value="TPP-binding domain"/>
    <property type="match status" value="1"/>
</dbReference>
<evidence type="ECO:0000256" key="11">
    <source>
        <dbReference type="PROSITE-ProRule" id="PRU00236"/>
    </source>
</evidence>
<dbReference type="InParanoid" id="A0A316VLI1"/>
<protein>
    <recommendedName>
        <fullName evidence="7">NAD-dependent protein deacetylase</fullName>
        <ecNumber evidence="7">2.3.1.286</ecNumber>
    </recommendedName>
</protein>
<feature type="active site" description="Proton acceptor" evidence="8 11">
    <location>
        <position position="106"/>
    </location>
</feature>
<dbReference type="FunCoup" id="A0A316VLI1">
    <property type="interactions" value="207"/>
</dbReference>
<proteinExistence type="inferred from homology"/>
<feature type="region of interest" description="Disordered" evidence="12">
    <location>
        <begin position="330"/>
        <end position="362"/>
    </location>
</feature>
<feature type="domain" description="Deacetylase sirtuin-type" evidence="13">
    <location>
        <begin position="1"/>
        <end position="280"/>
    </location>
</feature>
<accession>A0A316VLI1</accession>
<dbReference type="RefSeq" id="XP_025358754.1">
    <property type="nucleotide sequence ID" value="XM_025496259.1"/>
</dbReference>
<keyword evidence="4 7" id="KW-0479">Metal-binding</keyword>
<dbReference type="InterPro" id="IPR017328">
    <property type="entry name" value="Sirtuin_class_I"/>
</dbReference>
<dbReference type="EC" id="2.3.1.286" evidence="7"/>
<feature type="binding site" evidence="10 11">
    <location>
        <position position="117"/>
    </location>
    <ligand>
        <name>Zn(2+)</name>
        <dbReference type="ChEBI" id="CHEBI:29105"/>
    </ligand>
</feature>
<feature type="binding site" evidence="9">
    <location>
        <begin position="86"/>
        <end position="89"/>
    </location>
    <ligand>
        <name>NAD(+)</name>
        <dbReference type="ChEBI" id="CHEBI:57540"/>
    </ligand>
</feature>
<evidence type="ECO:0000256" key="8">
    <source>
        <dbReference type="PIRSR" id="PIRSR037938-1"/>
    </source>
</evidence>
<dbReference type="PANTHER" id="PTHR11085">
    <property type="entry name" value="NAD-DEPENDENT PROTEIN DEACYLASE SIRTUIN-5, MITOCHONDRIAL-RELATED"/>
    <property type="match status" value="1"/>
</dbReference>
<evidence type="ECO:0000313" key="15">
    <source>
        <dbReference type="Proteomes" id="UP000245771"/>
    </source>
</evidence>
<evidence type="ECO:0000256" key="12">
    <source>
        <dbReference type="SAM" id="MobiDB-lite"/>
    </source>
</evidence>
<gene>
    <name evidence="14" type="ORF">FA14DRAFT_117927</name>
</gene>
<dbReference type="PANTHER" id="PTHR11085:SF6">
    <property type="entry name" value="NAD-DEPENDENT PROTEIN DEACETYLASE SIRTUIN-2"/>
    <property type="match status" value="1"/>
</dbReference>
<dbReference type="GeneID" id="37018040"/>
<dbReference type="InterPro" id="IPR029035">
    <property type="entry name" value="DHS-like_NAD/FAD-binding_dom"/>
</dbReference>
<keyword evidence="5 7" id="KW-0862">Zinc</keyword>
<evidence type="ECO:0000313" key="14">
    <source>
        <dbReference type="EMBL" id="PWN38452.1"/>
    </source>
</evidence>
<feature type="binding site" evidence="11">
    <location>
        <position position="143"/>
    </location>
    <ligand>
        <name>Zn(2+)</name>
        <dbReference type="ChEBI" id="CHEBI:29105"/>
    </ligand>
</feature>
<feature type="binding site" evidence="10 11">
    <location>
        <position position="114"/>
    </location>
    <ligand>
        <name>Zn(2+)</name>
        <dbReference type="ChEBI" id="CHEBI:29105"/>
    </ligand>
</feature>
<evidence type="ECO:0000256" key="9">
    <source>
        <dbReference type="PIRSR" id="PIRSR037938-2"/>
    </source>
</evidence>